<accession>A0A0G4HWX9</accession>
<protein>
    <submittedName>
        <fullName evidence="1">Uncharacterized protein</fullName>
    </submittedName>
</protein>
<evidence type="ECO:0000313" key="1">
    <source>
        <dbReference type="EMBL" id="CEM49024.1"/>
    </source>
</evidence>
<dbReference type="EMBL" id="CDMZ01004209">
    <property type="protein sequence ID" value="CEM49024.1"/>
    <property type="molecule type" value="Genomic_DNA"/>
</dbReference>
<reference evidence="1" key="1">
    <citation type="submission" date="2014-11" db="EMBL/GenBank/DDBJ databases">
        <authorList>
            <person name="Otto D Thomas"/>
            <person name="Naeem Raeece"/>
        </authorList>
    </citation>
    <scope>NUCLEOTIDE SEQUENCE</scope>
</reference>
<proteinExistence type="predicted"/>
<organism evidence="1">
    <name type="scientific">Chromera velia CCMP2878</name>
    <dbReference type="NCBI Taxonomy" id="1169474"/>
    <lineage>
        <taxon>Eukaryota</taxon>
        <taxon>Sar</taxon>
        <taxon>Alveolata</taxon>
        <taxon>Colpodellida</taxon>
        <taxon>Chromeraceae</taxon>
        <taxon>Chromera</taxon>
    </lineage>
</organism>
<dbReference type="AlphaFoldDB" id="A0A0G4HWX9"/>
<name>A0A0G4HWX9_9ALVE</name>
<gene>
    <name evidence="1" type="ORF">Cvel_9162</name>
</gene>
<dbReference type="VEuPathDB" id="CryptoDB:Cvel_9162"/>
<sequence>MSVETGGPGRSDQLPIVNQNRADLLAEKQLMSMQEELEESQKKIDRDIREMRTLRFTQHVRPSEARLAMDLLIREQLQVNQLLESCKEKRGALERRRALSLPFFKAVAVRGSRYFSVFDGQTEYRIGEMILLPEAPPASPLSSLAPPPYRSPTEETVTEGHHYEGFYVYSTVEEAVGADVPEGSLMASEKRVVLRVLTAGSFFLYGNKFAFSAMLPVAVETQTFRPKWR</sequence>